<dbReference type="InterPro" id="IPR006321">
    <property type="entry name" value="PilT/PilU"/>
</dbReference>
<dbReference type="SMART" id="SM00382">
    <property type="entry name" value="AAA"/>
    <property type="match status" value="1"/>
</dbReference>
<dbReference type="InterPro" id="IPR050921">
    <property type="entry name" value="T4SS_GSP_E_ATPase"/>
</dbReference>
<protein>
    <submittedName>
        <fullName evidence="3">Type IV pilus twitching motility protein PilT</fullName>
    </submittedName>
</protein>
<gene>
    <name evidence="3" type="ORF">E8A74_16155</name>
</gene>
<dbReference type="Gene3D" id="3.40.50.300">
    <property type="entry name" value="P-loop containing nucleotide triphosphate hydrolases"/>
    <property type="match status" value="1"/>
</dbReference>
<dbReference type="NCBIfam" id="TIGR01420">
    <property type="entry name" value="pilT_fam"/>
    <property type="match status" value="1"/>
</dbReference>
<comment type="caution">
    <text evidence="3">The sequence shown here is derived from an EMBL/GenBank/DDBJ whole genome shotgun (WGS) entry which is preliminary data.</text>
</comment>
<comment type="similarity">
    <text evidence="1">Belongs to the GSP E family.</text>
</comment>
<accession>A0A4U1JCU2</accession>
<dbReference type="EMBL" id="SSMQ01000014">
    <property type="protein sequence ID" value="TKD08444.1"/>
    <property type="molecule type" value="Genomic_DNA"/>
</dbReference>
<dbReference type="SUPFAM" id="SSF52540">
    <property type="entry name" value="P-loop containing nucleoside triphosphate hydrolases"/>
    <property type="match status" value="1"/>
</dbReference>
<evidence type="ECO:0000259" key="2">
    <source>
        <dbReference type="SMART" id="SM00382"/>
    </source>
</evidence>
<keyword evidence="4" id="KW-1185">Reference proteome</keyword>
<reference evidence="3 4" key="1">
    <citation type="submission" date="2019-04" db="EMBL/GenBank/DDBJ databases">
        <authorList>
            <person name="Li Y."/>
            <person name="Wang J."/>
        </authorList>
    </citation>
    <scope>NUCLEOTIDE SEQUENCE [LARGE SCALE GENOMIC DNA]</scope>
    <source>
        <strain evidence="3 4">DSM 14668</strain>
    </source>
</reference>
<dbReference type="AlphaFoldDB" id="A0A4U1JCU2"/>
<dbReference type="Proteomes" id="UP000309215">
    <property type="component" value="Unassembled WGS sequence"/>
</dbReference>
<name>A0A4U1JCU2_9BACT</name>
<dbReference type="Pfam" id="PF00437">
    <property type="entry name" value="T2SSE"/>
    <property type="match status" value="1"/>
</dbReference>
<dbReference type="CDD" id="cd01131">
    <property type="entry name" value="PilT"/>
    <property type="match status" value="1"/>
</dbReference>
<dbReference type="OrthoDB" id="9805147at2"/>
<dbReference type="InterPro" id="IPR027417">
    <property type="entry name" value="P-loop_NTPase"/>
</dbReference>
<sequence length="357" mass="38906">MARIDRLFDELLAKKGSDLHLGVGYPPLLRARGELVPLRDAPIDEAEMEELLFEITSPEERTKITTELDLDFAYQYEDKARFRANYFYKITGLAAVFRIIPTKILTLDDLGCPPVVRKLADKRAGLLLVTGPTGSGKSTTLAAMIDHINTTRPCHILTIEDPVEFVHPPKMSQVTHREVGPHASSFATAIRSAGRENADVILIGELRTNETMKLALQLASFGVLVFGTVHTNSAAATIDRIINAFPADEQPQVRGMLAESLVAIVAQQLLKTADGKGRVAAHEILVGSSALAAMVREGKTFQIPNIMQAGQAQGMQTMDMALERLMQKGTISPEVALEKAIDKESFQKVVAQRLAGG</sequence>
<evidence type="ECO:0000313" key="3">
    <source>
        <dbReference type="EMBL" id="TKD08444.1"/>
    </source>
</evidence>
<dbReference type="PANTHER" id="PTHR30486">
    <property type="entry name" value="TWITCHING MOTILITY PROTEIN PILT"/>
    <property type="match status" value="1"/>
</dbReference>
<dbReference type="InterPro" id="IPR003593">
    <property type="entry name" value="AAA+_ATPase"/>
</dbReference>
<dbReference type="GO" id="GO:0005524">
    <property type="term" value="F:ATP binding"/>
    <property type="evidence" value="ECO:0007669"/>
    <property type="project" value="InterPro"/>
</dbReference>
<proteinExistence type="inferred from homology"/>
<dbReference type="RefSeq" id="WP_136929904.1">
    <property type="nucleotide sequence ID" value="NZ_SSMQ01000014.1"/>
</dbReference>
<dbReference type="Gene3D" id="3.30.450.90">
    <property type="match status" value="1"/>
</dbReference>
<feature type="domain" description="AAA+ ATPase" evidence="2">
    <location>
        <begin position="123"/>
        <end position="248"/>
    </location>
</feature>
<dbReference type="GO" id="GO:0016887">
    <property type="term" value="F:ATP hydrolysis activity"/>
    <property type="evidence" value="ECO:0007669"/>
    <property type="project" value="InterPro"/>
</dbReference>
<evidence type="ECO:0000313" key="4">
    <source>
        <dbReference type="Proteomes" id="UP000309215"/>
    </source>
</evidence>
<organism evidence="3 4">
    <name type="scientific">Polyangium fumosum</name>
    <dbReference type="NCBI Taxonomy" id="889272"/>
    <lineage>
        <taxon>Bacteria</taxon>
        <taxon>Pseudomonadati</taxon>
        <taxon>Myxococcota</taxon>
        <taxon>Polyangia</taxon>
        <taxon>Polyangiales</taxon>
        <taxon>Polyangiaceae</taxon>
        <taxon>Polyangium</taxon>
    </lineage>
</organism>
<dbReference type="PANTHER" id="PTHR30486:SF6">
    <property type="entry name" value="TYPE IV PILUS RETRACTATION ATPASE PILT"/>
    <property type="match status" value="1"/>
</dbReference>
<evidence type="ECO:0000256" key="1">
    <source>
        <dbReference type="ARBA" id="ARBA00006611"/>
    </source>
</evidence>
<dbReference type="InterPro" id="IPR001482">
    <property type="entry name" value="T2SS/T4SS_dom"/>
</dbReference>